<keyword evidence="2" id="KW-1185">Reference proteome</keyword>
<accession>A0AAV0PUD4</accession>
<proteinExistence type="predicted"/>
<dbReference type="EMBL" id="CAMGYJ010000009">
    <property type="protein sequence ID" value="CAI0474565.1"/>
    <property type="molecule type" value="Genomic_DNA"/>
</dbReference>
<evidence type="ECO:0000313" key="2">
    <source>
        <dbReference type="Proteomes" id="UP001154282"/>
    </source>
</evidence>
<gene>
    <name evidence="1" type="ORF">LITE_LOCUS40095</name>
</gene>
<evidence type="ECO:0000313" key="1">
    <source>
        <dbReference type="EMBL" id="CAI0474565.1"/>
    </source>
</evidence>
<sequence>MSEWRDIVSTSLGNPNFFTTIPEGHMNHCYIVDSSIFIKRNCLLFQRKFLSNAYTWRYLSFVVTGGNYFFTNCLILCDYEEISDLKT</sequence>
<protein>
    <submittedName>
        <fullName evidence="1">Uncharacterized protein</fullName>
    </submittedName>
</protein>
<reference evidence="1" key="1">
    <citation type="submission" date="2022-08" db="EMBL/GenBank/DDBJ databases">
        <authorList>
            <person name="Gutierrez-Valencia J."/>
        </authorList>
    </citation>
    <scope>NUCLEOTIDE SEQUENCE</scope>
</reference>
<comment type="caution">
    <text evidence="1">The sequence shown here is derived from an EMBL/GenBank/DDBJ whole genome shotgun (WGS) entry which is preliminary data.</text>
</comment>
<dbReference type="AlphaFoldDB" id="A0AAV0PUD4"/>
<dbReference type="Proteomes" id="UP001154282">
    <property type="component" value="Unassembled WGS sequence"/>
</dbReference>
<name>A0AAV0PUD4_9ROSI</name>
<organism evidence="1 2">
    <name type="scientific">Linum tenue</name>
    <dbReference type="NCBI Taxonomy" id="586396"/>
    <lineage>
        <taxon>Eukaryota</taxon>
        <taxon>Viridiplantae</taxon>
        <taxon>Streptophyta</taxon>
        <taxon>Embryophyta</taxon>
        <taxon>Tracheophyta</taxon>
        <taxon>Spermatophyta</taxon>
        <taxon>Magnoliopsida</taxon>
        <taxon>eudicotyledons</taxon>
        <taxon>Gunneridae</taxon>
        <taxon>Pentapetalae</taxon>
        <taxon>rosids</taxon>
        <taxon>fabids</taxon>
        <taxon>Malpighiales</taxon>
        <taxon>Linaceae</taxon>
        <taxon>Linum</taxon>
    </lineage>
</organism>